<dbReference type="InterPro" id="IPR020471">
    <property type="entry name" value="AKR"/>
</dbReference>
<accession>A0A0C9R0F7</accession>
<evidence type="ECO:0000256" key="1">
    <source>
        <dbReference type="PIRSR" id="PIRSR000097-1"/>
    </source>
</evidence>
<feature type="domain" description="NADP-dependent oxidoreductase" evidence="4">
    <location>
        <begin position="34"/>
        <end position="294"/>
    </location>
</feature>
<dbReference type="RefSeq" id="XP_011299335.1">
    <property type="nucleotide sequence ID" value="XM_011301033.1"/>
</dbReference>
<protein>
    <submittedName>
        <fullName evidence="5">Akr1a1a protein</fullName>
    </submittedName>
    <submittedName>
        <fullName evidence="7">Alcohol dehydrogenase [NADP(+)] A</fullName>
    </submittedName>
</protein>
<proteinExistence type="predicted"/>
<reference evidence="5" key="1">
    <citation type="submission" date="2015-01" db="EMBL/GenBank/DDBJ databases">
        <title>Transcriptome Assembly of Fopius arisanus.</title>
        <authorList>
            <person name="Geib S."/>
        </authorList>
    </citation>
    <scope>NUCLEOTIDE SEQUENCE</scope>
</reference>
<dbReference type="GO" id="GO:0016491">
    <property type="term" value="F:oxidoreductase activity"/>
    <property type="evidence" value="ECO:0007669"/>
    <property type="project" value="InterPro"/>
</dbReference>
<dbReference type="GeneID" id="105264269"/>
<dbReference type="OrthoDB" id="416253at2759"/>
<dbReference type="InterPro" id="IPR018170">
    <property type="entry name" value="Aldo/ket_reductase_CS"/>
</dbReference>
<dbReference type="PROSITE" id="PS00063">
    <property type="entry name" value="ALDOKETO_REDUCTASE_3"/>
    <property type="match status" value="1"/>
</dbReference>
<dbReference type="CDD" id="cd19116">
    <property type="entry name" value="AKR_AKR2E1-5"/>
    <property type="match status" value="1"/>
</dbReference>
<evidence type="ECO:0000259" key="4">
    <source>
        <dbReference type="Pfam" id="PF00248"/>
    </source>
</evidence>
<organism evidence="5">
    <name type="scientific">Fopius arisanus</name>
    <dbReference type="NCBI Taxonomy" id="64838"/>
    <lineage>
        <taxon>Eukaryota</taxon>
        <taxon>Metazoa</taxon>
        <taxon>Ecdysozoa</taxon>
        <taxon>Arthropoda</taxon>
        <taxon>Hexapoda</taxon>
        <taxon>Insecta</taxon>
        <taxon>Pterygota</taxon>
        <taxon>Neoptera</taxon>
        <taxon>Endopterygota</taxon>
        <taxon>Hymenoptera</taxon>
        <taxon>Apocrita</taxon>
        <taxon>Ichneumonoidea</taxon>
        <taxon>Braconidae</taxon>
        <taxon>Opiinae</taxon>
        <taxon>Fopius</taxon>
    </lineage>
</organism>
<name>A0A0C9R0F7_9HYME</name>
<evidence type="ECO:0000313" key="6">
    <source>
        <dbReference type="Proteomes" id="UP000694866"/>
    </source>
</evidence>
<evidence type="ECO:0000313" key="7">
    <source>
        <dbReference type="RefSeq" id="XP_011299335.1"/>
    </source>
</evidence>
<dbReference type="InterPro" id="IPR044488">
    <property type="entry name" value="AKR2E"/>
</dbReference>
<dbReference type="PROSITE" id="PS00062">
    <property type="entry name" value="ALDOKETO_REDUCTASE_2"/>
    <property type="match status" value="1"/>
</dbReference>
<dbReference type="PANTHER" id="PTHR11732">
    <property type="entry name" value="ALDO/KETO REDUCTASE"/>
    <property type="match status" value="1"/>
</dbReference>
<gene>
    <name evidence="5" type="primary">akr1a1a</name>
    <name evidence="7" type="synonym">LOC105264269</name>
    <name evidence="5" type="ORF">g.66347</name>
</gene>
<dbReference type="EMBL" id="GBYB01001480">
    <property type="protein sequence ID" value="JAG71247.1"/>
    <property type="molecule type" value="Transcribed_RNA"/>
</dbReference>
<evidence type="ECO:0000313" key="5">
    <source>
        <dbReference type="EMBL" id="JAG71247.1"/>
    </source>
</evidence>
<dbReference type="Pfam" id="PF00248">
    <property type="entry name" value="Aldo_ket_red"/>
    <property type="match status" value="1"/>
</dbReference>
<dbReference type="PROSITE" id="PS00798">
    <property type="entry name" value="ALDOKETO_REDUCTASE_1"/>
    <property type="match status" value="1"/>
</dbReference>
<feature type="active site" description="Proton donor" evidence="1">
    <location>
        <position position="56"/>
    </location>
</feature>
<feature type="site" description="Lowers pKa of active site Tyr" evidence="3">
    <location>
        <position position="85"/>
    </location>
</feature>
<dbReference type="InterPro" id="IPR036812">
    <property type="entry name" value="NAD(P)_OxRdtase_dom_sf"/>
</dbReference>
<dbReference type="SUPFAM" id="SSF51430">
    <property type="entry name" value="NAD(P)-linked oxidoreductase"/>
    <property type="match status" value="1"/>
</dbReference>
<reference evidence="7" key="2">
    <citation type="submission" date="2025-04" db="UniProtKB">
        <authorList>
            <consortium name="RefSeq"/>
        </authorList>
    </citation>
    <scope>IDENTIFICATION</scope>
    <source>
        <strain evidence="7">USDA-PBARC FA_bdor</strain>
        <tissue evidence="7">Whole organism</tissue>
    </source>
</reference>
<keyword evidence="6" id="KW-1185">Reference proteome</keyword>
<dbReference type="PIRSF" id="PIRSF000097">
    <property type="entry name" value="AKR"/>
    <property type="match status" value="1"/>
</dbReference>
<dbReference type="FunFam" id="3.20.20.100:FF:000023">
    <property type="entry name" value="aldose reductase"/>
    <property type="match status" value="1"/>
</dbReference>
<dbReference type="Proteomes" id="UP000694866">
    <property type="component" value="Unplaced"/>
</dbReference>
<dbReference type="PRINTS" id="PR00069">
    <property type="entry name" value="ALDKETRDTASE"/>
</dbReference>
<evidence type="ECO:0000256" key="3">
    <source>
        <dbReference type="PIRSR" id="PIRSR000097-3"/>
    </source>
</evidence>
<evidence type="ECO:0000256" key="2">
    <source>
        <dbReference type="PIRSR" id="PIRSR000097-2"/>
    </source>
</evidence>
<feature type="binding site" evidence="2">
    <location>
        <position position="118"/>
    </location>
    <ligand>
        <name>substrate</name>
    </ligand>
</feature>
<accession>A0A9R1SY64</accession>
<dbReference type="AlphaFoldDB" id="A0A0C9R0F7"/>
<dbReference type="KEGG" id="fas:105264269"/>
<dbReference type="InterPro" id="IPR023210">
    <property type="entry name" value="NADP_OxRdtase_dom"/>
</dbReference>
<dbReference type="Gene3D" id="3.20.20.100">
    <property type="entry name" value="NADP-dependent oxidoreductase domain"/>
    <property type="match status" value="1"/>
</dbReference>
<sequence length="318" mass="35739">MSAISAPVVPKIKFSNGYFMPMFGLGTYLSVAGEVEKAVKYAIDVGYRHIDTASYYNNEKEVGDAVREKINDGSVKREDLFVTTKLWNNAHNEDKVVPSCRKSLENLGLDYMDLYLIHWPVAFQESDDMMPMDSSGRLLLSDTDYLETWRGMEECVRQGLTRSIGLSNFNSEQIARILQVATIKPVNNQVEVTVNLNQVPLIEFCKKHEITVTGYSPLGRPGNRRGVANSLDSPQIVAISEKYKKSPAQIACRYVYQQGAAPIPKSVTESRIKENIDIFDFELTPEEMKAIESAGTGIRMGCFSDAKDHQYYPFSTPF</sequence>